<dbReference type="GO" id="GO:0006355">
    <property type="term" value="P:regulation of DNA-templated transcription"/>
    <property type="evidence" value="ECO:0007669"/>
    <property type="project" value="InterPro"/>
</dbReference>
<keyword evidence="1" id="KW-0805">Transcription regulation</keyword>
<evidence type="ECO:0000259" key="4">
    <source>
        <dbReference type="SMART" id="SM00421"/>
    </source>
</evidence>
<keyword evidence="2" id="KW-0238">DNA-binding</keyword>
<reference evidence="5" key="2">
    <citation type="submission" date="2020-09" db="EMBL/GenBank/DDBJ databases">
        <authorList>
            <person name="Sun Q."/>
            <person name="Ohkuma M."/>
        </authorList>
    </citation>
    <scope>NUCLEOTIDE SEQUENCE</scope>
    <source>
        <strain evidence="5">JCM 4714</strain>
    </source>
</reference>
<reference evidence="5" key="1">
    <citation type="journal article" date="2014" name="Int. J. Syst. Evol. Microbiol.">
        <title>Complete genome sequence of Corynebacterium casei LMG S-19264T (=DSM 44701T), isolated from a smear-ripened cheese.</title>
        <authorList>
            <consortium name="US DOE Joint Genome Institute (JGI-PGF)"/>
            <person name="Walter F."/>
            <person name="Albersmeier A."/>
            <person name="Kalinowski J."/>
            <person name="Ruckert C."/>
        </authorList>
    </citation>
    <scope>NUCLEOTIDE SEQUENCE</scope>
    <source>
        <strain evidence="5">JCM 4714</strain>
    </source>
</reference>
<feature type="domain" description="HTH luxR-type" evidence="4">
    <location>
        <begin position="94"/>
        <end position="151"/>
    </location>
</feature>
<comment type="caution">
    <text evidence="5">The sequence shown here is derived from an EMBL/GenBank/DDBJ whole genome shotgun (WGS) entry which is preliminary data.</text>
</comment>
<dbReference type="InterPro" id="IPR016032">
    <property type="entry name" value="Sig_transdc_resp-reg_C-effctor"/>
</dbReference>
<proteinExistence type="predicted"/>
<dbReference type="GO" id="GO:0003677">
    <property type="term" value="F:DNA binding"/>
    <property type="evidence" value="ECO:0007669"/>
    <property type="project" value="UniProtKB-KW"/>
</dbReference>
<protein>
    <recommendedName>
        <fullName evidence="4">HTH luxR-type domain-containing protein</fullName>
    </recommendedName>
</protein>
<dbReference type="InterPro" id="IPR000792">
    <property type="entry name" value="Tscrpt_reg_LuxR_C"/>
</dbReference>
<dbReference type="EMBL" id="BMVG01000018">
    <property type="protein sequence ID" value="GHE09042.1"/>
    <property type="molecule type" value="Genomic_DNA"/>
</dbReference>
<organism evidence="5 6">
    <name type="scientific">Streptomyces alanosinicus</name>
    <dbReference type="NCBI Taxonomy" id="68171"/>
    <lineage>
        <taxon>Bacteria</taxon>
        <taxon>Bacillati</taxon>
        <taxon>Actinomycetota</taxon>
        <taxon>Actinomycetes</taxon>
        <taxon>Kitasatosporales</taxon>
        <taxon>Streptomycetaceae</taxon>
        <taxon>Streptomyces</taxon>
    </lineage>
</organism>
<dbReference type="PANTHER" id="PTHR44688:SF16">
    <property type="entry name" value="DNA-BINDING TRANSCRIPTIONAL ACTIVATOR DEVR_DOSR"/>
    <property type="match status" value="1"/>
</dbReference>
<name>A0A918YM80_9ACTN</name>
<dbReference type="PRINTS" id="PR00038">
    <property type="entry name" value="HTHLUXR"/>
</dbReference>
<dbReference type="Pfam" id="PF00196">
    <property type="entry name" value="GerE"/>
    <property type="match status" value="1"/>
</dbReference>
<dbReference type="RefSeq" id="WP_229882044.1">
    <property type="nucleotide sequence ID" value="NZ_BMVG01000018.1"/>
</dbReference>
<gene>
    <name evidence="5" type="ORF">GCM10010339_60050</name>
</gene>
<evidence type="ECO:0000256" key="2">
    <source>
        <dbReference type="ARBA" id="ARBA00023125"/>
    </source>
</evidence>
<evidence type="ECO:0000313" key="6">
    <source>
        <dbReference type="Proteomes" id="UP000655443"/>
    </source>
</evidence>
<dbReference type="AlphaFoldDB" id="A0A918YM80"/>
<dbReference type="SMART" id="SM00421">
    <property type="entry name" value="HTH_LUXR"/>
    <property type="match status" value="1"/>
</dbReference>
<evidence type="ECO:0000256" key="3">
    <source>
        <dbReference type="ARBA" id="ARBA00023163"/>
    </source>
</evidence>
<keyword evidence="3" id="KW-0804">Transcription</keyword>
<sequence length="154" mass="16803">MRTRASRRGPACVETLTDAVALLESTTAWLDLAHALTDLGAVLPQSGHTEQSGTRLRQALDLAEAQGSTAATEPAHAVLLAAGARPRRRRQTDVTALTRQESRIVMLAPGRLTNDEIASELFVARRTMEFHLTQAFRKLGIYGRHDLARALPRA</sequence>
<keyword evidence="6" id="KW-1185">Reference proteome</keyword>
<dbReference type="PANTHER" id="PTHR44688">
    <property type="entry name" value="DNA-BINDING TRANSCRIPTIONAL ACTIVATOR DEVR_DOSR"/>
    <property type="match status" value="1"/>
</dbReference>
<accession>A0A918YM80</accession>
<evidence type="ECO:0000256" key="1">
    <source>
        <dbReference type="ARBA" id="ARBA00023015"/>
    </source>
</evidence>
<dbReference type="SUPFAM" id="SSF46894">
    <property type="entry name" value="C-terminal effector domain of the bipartite response regulators"/>
    <property type="match status" value="1"/>
</dbReference>
<dbReference type="InterPro" id="IPR036388">
    <property type="entry name" value="WH-like_DNA-bd_sf"/>
</dbReference>
<evidence type="ECO:0000313" key="5">
    <source>
        <dbReference type="EMBL" id="GHE09042.1"/>
    </source>
</evidence>
<dbReference type="Gene3D" id="1.10.10.10">
    <property type="entry name" value="Winged helix-like DNA-binding domain superfamily/Winged helix DNA-binding domain"/>
    <property type="match status" value="1"/>
</dbReference>
<dbReference type="Proteomes" id="UP000655443">
    <property type="component" value="Unassembled WGS sequence"/>
</dbReference>